<accession>A0ABX5B912</accession>
<keyword evidence="5" id="KW-1185">Reference proteome</keyword>
<gene>
    <name evidence="4" type="ORF">GY17_00003981</name>
</gene>
<keyword evidence="3" id="KW-0413">Isomerase</keyword>
<dbReference type="SUPFAM" id="SSF55957">
    <property type="entry name" value="Phosphoglucomutase, C-terminal domain"/>
    <property type="match status" value="1"/>
</dbReference>
<protein>
    <submittedName>
        <fullName evidence="4">Alpha-D-phosphohexomutase-like protein</fullName>
    </submittedName>
</protein>
<evidence type="ECO:0000256" key="1">
    <source>
        <dbReference type="ARBA" id="ARBA00022723"/>
    </source>
</evidence>
<name>A0ABX5B912_CRYHO</name>
<evidence type="ECO:0000313" key="4">
    <source>
        <dbReference type="EMBL" id="PPS92164.1"/>
    </source>
</evidence>
<dbReference type="EMBL" id="JTAI01000040">
    <property type="protein sequence ID" value="PPS92164.1"/>
    <property type="molecule type" value="Genomic_DNA"/>
</dbReference>
<reference evidence="4 5" key="1">
    <citation type="submission" date="2014-11" db="EMBL/GenBank/DDBJ databases">
        <title>Comparative genomic analysis of Cryptosporidium hominis reveals occurrence of genetic recombination in virulent subtypes.</title>
        <authorList>
            <person name="Guo Y."/>
            <person name="Tang K."/>
            <person name="Frace M."/>
            <person name="Li N."/>
            <person name="Roellig D.M."/>
            <person name="Sammons S."/>
            <person name="Knipe K."/>
            <person name="Rowe L."/>
            <person name="Feng Y."/>
            <person name="Xiao L."/>
        </authorList>
    </citation>
    <scope>NUCLEOTIDE SEQUENCE [LARGE SCALE GENOMIC DNA]</scope>
    <source>
        <strain evidence="4">30976</strain>
    </source>
</reference>
<dbReference type="PANTHER" id="PTHR22573">
    <property type="entry name" value="PHOSPHOHEXOMUTASE FAMILY MEMBER"/>
    <property type="match status" value="1"/>
</dbReference>
<dbReference type="InterPro" id="IPR045244">
    <property type="entry name" value="PGM"/>
</dbReference>
<evidence type="ECO:0000313" key="5">
    <source>
        <dbReference type="Proteomes" id="UP001429100"/>
    </source>
</evidence>
<proteinExistence type="predicted"/>
<evidence type="ECO:0000256" key="3">
    <source>
        <dbReference type="ARBA" id="ARBA00023235"/>
    </source>
</evidence>
<dbReference type="Pfam" id="PF24947">
    <property type="entry name" value="PGM1_C_vert_fung"/>
    <property type="match status" value="1"/>
</dbReference>
<dbReference type="Gene3D" id="3.30.310.50">
    <property type="entry name" value="Alpha-D-phosphohexomutase, C-terminal domain"/>
    <property type="match status" value="1"/>
</dbReference>
<sequence>MEDHQKLREIIKPYGIDIKLTDNFTYNDPVDKSVAKNQGLRFIFQDNSRVVFRLSGTGSVGATIRIYIEKTVSDQTKVNNTSNEILGDLIEIVEKKIKLQESTGRDRPTVIT</sequence>
<dbReference type="InterPro" id="IPR036900">
    <property type="entry name" value="A-D-PHexomutase_C_sf"/>
</dbReference>
<dbReference type="PANTHER" id="PTHR22573:SF2">
    <property type="entry name" value="PHOSPHOGLUCOMUTASE"/>
    <property type="match status" value="1"/>
</dbReference>
<reference evidence="4 5" key="2">
    <citation type="submission" date="2017-10" db="EMBL/GenBank/DDBJ databases">
        <title>Consistent, comparative and evidence-based genome annotation and re-annotation for the closely-related species, Cryptosporidium parvum, C. hominis and C. tyzzeri.</title>
        <authorList>
            <person name="Baptista R.P."/>
            <person name="Li Y."/>
            <person name="Sateriale A."/>
            <person name="Striepen B."/>
            <person name="Kissinger J.C."/>
        </authorList>
    </citation>
    <scope>NUCLEOTIDE SEQUENCE [LARGE SCALE GENOMIC DNA]</scope>
    <source>
        <strain evidence="4">30976</strain>
    </source>
</reference>
<dbReference type="Proteomes" id="UP001429100">
    <property type="component" value="Unassembled WGS sequence"/>
</dbReference>
<evidence type="ECO:0000256" key="2">
    <source>
        <dbReference type="ARBA" id="ARBA00022842"/>
    </source>
</evidence>
<organism evidence="4 5">
    <name type="scientific">Cryptosporidium hominis</name>
    <dbReference type="NCBI Taxonomy" id="237895"/>
    <lineage>
        <taxon>Eukaryota</taxon>
        <taxon>Sar</taxon>
        <taxon>Alveolata</taxon>
        <taxon>Apicomplexa</taxon>
        <taxon>Conoidasida</taxon>
        <taxon>Coccidia</taxon>
        <taxon>Eucoccidiorida</taxon>
        <taxon>Eimeriorina</taxon>
        <taxon>Cryptosporidiidae</taxon>
        <taxon>Cryptosporidium</taxon>
    </lineage>
</organism>
<keyword evidence="1" id="KW-0479">Metal-binding</keyword>
<keyword evidence="2" id="KW-0460">Magnesium</keyword>
<comment type="caution">
    <text evidence="4">The sequence shown here is derived from an EMBL/GenBank/DDBJ whole genome shotgun (WGS) entry which is preliminary data.</text>
</comment>